<organism evidence="2 3">
    <name type="scientific">Gloeobacter kilaueensis (strain ATCC BAA-2537 / CCAP 1431/1 / ULC 316 / JS1)</name>
    <dbReference type="NCBI Taxonomy" id="1183438"/>
    <lineage>
        <taxon>Bacteria</taxon>
        <taxon>Bacillati</taxon>
        <taxon>Cyanobacteriota</taxon>
        <taxon>Cyanophyceae</taxon>
        <taxon>Gloeobacterales</taxon>
        <taxon>Gloeobacteraceae</taxon>
        <taxon>Gloeobacter</taxon>
    </lineage>
</organism>
<keyword evidence="3" id="KW-1185">Reference proteome</keyword>
<feature type="compositionally biased region" description="Basic and acidic residues" evidence="1">
    <location>
        <begin position="77"/>
        <end position="86"/>
    </location>
</feature>
<dbReference type="STRING" id="1183438.GKIL_3919"/>
<dbReference type="Proteomes" id="UP000017396">
    <property type="component" value="Chromosome"/>
</dbReference>
<feature type="region of interest" description="Disordered" evidence="1">
    <location>
        <begin position="1"/>
        <end position="86"/>
    </location>
</feature>
<sequence length="86" mass="9258">MPDANRPSNATNLKDANHIGAIPTETDDPNLRADEAAVEGPTQPVQSQKAGTHKKGEQADRQRASNREMVETSIAHGEPKGESDDR</sequence>
<dbReference type="KEGG" id="glj:GKIL_3919"/>
<reference evidence="2 3" key="1">
    <citation type="journal article" date="2013" name="PLoS ONE">
        <title>Cultivation and Complete Genome Sequencing of Gloeobacter kilaueensis sp. nov., from a Lava Cave in Kilauea Caldera, Hawai'i.</title>
        <authorList>
            <person name="Saw J.H."/>
            <person name="Schatz M."/>
            <person name="Brown M.V."/>
            <person name="Kunkel D.D."/>
            <person name="Foster J.S."/>
            <person name="Shick H."/>
            <person name="Christensen S."/>
            <person name="Hou S."/>
            <person name="Wan X."/>
            <person name="Donachie S.P."/>
        </authorList>
    </citation>
    <scope>NUCLEOTIDE SEQUENCE [LARGE SCALE GENOMIC DNA]</scope>
    <source>
        <strain evidence="3">JS</strain>
    </source>
</reference>
<proteinExistence type="predicted"/>
<feature type="compositionally biased region" description="Polar residues" evidence="1">
    <location>
        <begin position="1"/>
        <end position="14"/>
    </location>
</feature>
<evidence type="ECO:0000313" key="3">
    <source>
        <dbReference type="Proteomes" id="UP000017396"/>
    </source>
</evidence>
<dbReference type="AlphaFoldDB" id="U5QR19"/>
<gene>
    <name evidence="2" type="ORF">GKIL_3919</name>
</gene>
<dbReference type="HOGENOM" id="CLU_2493510_0_0_3"/>
<evidence type="ECO:0000256" key="1">
    <source>
        <dbReference type="SAM" id="MobiDB-lite"/>
    </source>
</evidence>
<dbReference type="RefSeq" id="WP_023175495.1">
    <property type="nucleotide sequence ID" value="NC_022600.1"/>
</dbReference>
<name>U5QR19_GLOK1</name>
<evidence type="ECO:0000313" key="2">
    <source>
        <dbReference type="EMBL" id="AGY60165.1"/>
    </source>
</evidence>
<feature type="compositionally biased region" description="Basic and acidic residues" evidence="1">
    <location>
        <begin position="54"/>
        <end position="70"/>
    </location>
</feature>
<dbReference type="EMBL" id="CP003587">
    <property type="protein sequence ID" value="AGY60165.1"/>
    <property type="molecule type" value="Genomic_DNA"/>
</dbReference>
<accession>U5QR19</accession>
<protein>
    <submittedName>
        <fullName evidence="2">Uncharacterized protein</fullName>
    </submittedName>
</protein>